<evidence type="ECO:0000313" key="1">
    <source>
        <dbReference type="EMBL" id="CAG8733453.1"/>
    </source>
</evidence>
<sequence length="47" mass="5360">PPNGELQPLKDEKKVEGNQQRGAKIKKRSFEYKGPPNGEQQPLKDEK</sequence>
<feature type="non-terminal residue" evidence="1">
    <location>
        <position position="1"/>
    </location>
</feature>
<dbReference type="EMBL" id="CAJVPW010034404">
    <property type="protein sequence ID" value="CAG8733453.1"/>
    <property type="molecule type" value="Genomic_DNA"/>
</dbReference>
<reference evidence="1" key="1">
    <citation type="submission" date="2021-06" db="EMBL/GenBank/DDBJ databases">
        <authorList>
            <person name="Kallberg Y."/>
            <person name="Tangrot J."/>
            <person name="Rosling A."/>
        </authorList>
    </citation>
    <scope>NUCLEOTIDE SEQUENCE</scope>
    <source>
        <strain evidence="1">28 12/20/2015</strain>
    </source>
</reference>
<name>A0ACA9Q152_9GLOM</name>
<proteinExistence type="predicted"/>
<dbReference type="Proteomes" id="UP000789366">
    <property type="component" value="Unassembled WGS sequence"/>
</dbReference>
<gene>
    <name evidence="1" type="ORF">SPELUC_LOCUS13277</name>
</gene>
<accession>A0ACA9Q152</accession>
<evidence type="ECO:0000313" key="2">
    <source>
        <dbReference type="Proteomes" id="UP000789366"/>
    </source>
</evidence>
<comment type="caution">
    <text evidence="1">The sequence shown here is derived from an EMBL/GenBank/DDBJ whole genome shotgun (WGS) entry which is preliminary data.</text>
</comment>
<keyword evidence="2" id="KW-1185">Reference proteome</keyword>
<protein>
    <submittedName>
        <fullName evidence="1">17759_t:CDS:1</fullName>
    </submittedName>
</protein>
<organism evidence="1 2">
    <name type="scientific">Cetraspora pellucida</name>
    <dbReference type="NCBI Taxonomy" id="1433469"/>
    <lineage>
        <taxon>Eukaryota</taxon>
        <taxon>Fungi</taxon>
        <taxon>Fungi incertae sedis</taxon>
        <taxon>Mucoromycota</taxon>
        <taxon>Glomeromycotina</taxon>
        <taxon>Glomeromycetes</taxon>
        <taxon>Diversisporales</taxon>
        <taxon>Gigasporaceae</taxon>
        <taxon>Cetraspora</taxon>
    </lineage>
</organism>